<protein>
    <submittedName>
        <fullName evidence="3">Xyloglucan endotransglucosylase/hydrolase protein 30</fullName>
    </submittedName>
</protein>
<dbReference type="InterPro" id="IPR010713">
    <property type="entry name" value="XET_C"/>
</dbReference>
<evidence type="ECO:0000313" key="3">
    <source>
        <dbReference type="EMBL" id="KAE8703429.1"/>
    </source>
</evidence>
<sequence>MGGGYLSNPMALYATIWDASSWATGGGKIRVNYDYAPFTAEFRELVLEGCPMDPIQEYPDFTICNDKDSWLESRSYAFLTPKRRAAMQNFKQHYMYYSSCYDVWRYPAKLPGCVIDRIEKERFNESGRLKIDGSHRKQTMTSKARRKRKPLSDA</sequence>
<accession>A0A6A3AKH9</accession>
<dbReference type="InterPro" id="IPR013320">
    <property type="entry name" value="ConA-like_dom_sf"/>
</dbReference>
<reference evidence="3" key="1">
    <citation type="submission" date="2019-09" db="EMBL/GenBank/DDBJ databases">
        <title>Draft genome information of white flower Hibiscus syriacus.</title>
        <authorList>
            <person name="Kim Y.-M."/>
        </authorList>
    </citation>
    <scope>NUCLEOTIDE SEQUENCE [LARGE SCALE GENOMIC DNA]</scope>
    <source>
        <strain evidence="3">YM2019G1</strain>
    </source>
</reference>
<dbReference type="SUPFAM" id="SSF49899">
    <property type="entry name" value="Concanavalin A-like lectins/glucanases"/>
    <property type="match status" value="1"/>
</dbReference>
<proteinExistence type="predicted"/>
<dbReference type="Gene3D" id="2.60.120.200">
    <property type="match status" value="1"/>
</dbReference>
<dbReference type="Pfam" id="PF06955">
    <property type="entry name" value="XET_C"/>
    <property type="match status" value="1"/>
</dbReference>
<feature type="region of interest" description="Disordered" evidence="1">
    <location>
        <begin position="129"/>
        <end position="154"/>
    </location>
</feature>
<gene>
    <name evidence="3" type="ORF">F3Y22_tig00110469pilonHSYRG00025</name>
</gene>
<feature type="compositionally biased region" description="Basic residues" evidence="1">
    <location>
        <begin position="143"/>
        <end position="154"/>
    </location>
</feature>
<organism evidence="3 4">
    <name type="scientific">Hibiscus syriacus</name>
    <name type="common">Rose of Sharon</name>
    <dbReference type="NCBI Taxonomy" id="106335"/>
    <lineage>
        <taxon>Eukaryota</taxon>
        <taxon>Viridiplantae</taxon>
        <taxon>Streptophyta</taxon>
        <taxon>Embryophyta</taxon>
        <taxon>Tracheophyta</taxon>
        <taxon>Spermatophyta</taxon>
        <taxon>Magnoliopsida</taxon>
        <taxon>eudicotyledons</taxon>
        <taxon>Gunneridae</taxon>
        <taxon>Pentapetalae</taxon>
        <taxon>rosids</taxon>
        <taxon>malvids</taxon>
        <taxon>Malvales</taxon>
        <taxon>Malvaceae</taxon>
        <taxon>Malvoideae</taxon>
        <taxon>Hibiscus</taxon>
    </lineage>
</organism>
<dbReference type="EMBL" id="VEPZ02001000">
    <property type="protein sequence ID" value="KAE8703429.1"/>
    <property type="molecule type" value="Genomic_DNA"/>
</dbReference>
<dbReference type="PANTHER" id="PTHR31062">
    <property type="entry name" value="XYLOGLUCAN ENDOTRANSGLUCOSYLASE/HYDROLASE PROTEIN 8-RELATED"/>
    <property type="match status" value="1"/>
</dbReference>
<evidence type="ECO:0000313" key="4">
    <source>
        <dbReference type="Proteomes" id="UP000436088"/>
    </source>
</evidence>
<dbReference type="GO" id="GO:0044042">
    <property type="term" value="P:glucan metabolic process"/>
    <property type="evidence" value="ECO:0007669"/>
    <property type="project" value="InterPro"/>
</dbReference>
<dbReference type="GO" id="GO:0004553">
    <property type="term" value="F:hydrolase activity, hydrolyzing O-glycosyl compounds"/>
    <property type="evidence" value="ECO:0007669"/>
    <property type="project" value="InterPro"/>
</dbReference>
<comment type="caution">
    <text evidence="3">The sequence shown here is derived from an EMBL/GenBank/DDBJ whole genome shotgun (WGS) entry which is preliminary data.</text>
</comment>
<feature type="domain" description="Xyloglucan endo-transglycosylase C-terminal" evidence="2">
    <location>
        <begin position="67"/>
        <end position="111"/>
    </location>
</feature>
<dbReference type="GO" id="GO:0016762">
    <property type="term" value="F:xyloglucan:xyloglucosyl transferase activity"/>
    <property type="evidence" value="ECO:0007669"/>
    <property type="project" value="InterPro"/>
</dbReference>
<name>A0A6A3AKH9_HIBSY</name>
<dbReference type="Proteomes" id="UP000436088">
    <property type="component" value="Unassembled WGS sequence"/>
</dbReference>
<dbReference type="GO" id="GO:0048046">
    <property type="term" value="C:apoplast"/>
    <property type="evidence" value="ECO:0007669"/>
    <property type="project" value="InterPro"/>
</dbReference>
<evidence type="ECO:0000256" key="1">
    <source>
        <dbReference type="SAM" id="MobiDB-lite"/>
    </source>
</evidence>
<dbReference type="InterPro" id="IPR044791">
    <property type="entry name" value="Beta-glucanase/XTH"/>
</dbReference>
<dbReference type="AlphaFoldDB" id="A0A6A3AKH9"/>
<evidence type="ECO:0000259" key="2">
    <source>
        <dbReference type="Pfam" id="PF06955"/>
    </source>
</evidence>
<keyword evidence="4" id="KW-1185">Reference proteome</keyword>